<sequence>MKLPPRPCGFSNIASQMLNRPLLIHPHKVEVLVCALHTKLGIVKMETIDGVTLEAQGMLHQAELAQQQALARDASYDREGRKPYEMSGDIAVIRIEGTLVHKAGWLDALSGFCGYTTLAQRFAAAFADPDVTGIWVEIDSPGGSVAGLFALVEEIALGTQSMGGKPVYAWVNEMACSAAYAIACVCDKVFGPRDAIVGSIGSVIVHTSIAAALEEGGVSVKVIRAGERKYRGNSMEELDEATETKLQTAVDETRDRFANLVSMGRNLPVADVLATEADWFSGDDAVRLGLMDEVLAERTAWARLEDECDRIKRSERERRHLS</sequence>
<feature type="domain" description="Peptidase S49" evidence="2">
    <location>
        <begin position="164"/>
        <end position="307"/>
    </location>
</feature>
<dbReference type="Pfam" id="PF01343">
    <property type="entry name" value="Peptidase_S49"/>
    <property type="match status" value="1"/>
</dbReference>
<reference evidence="3 4" key="1">
    <citation type="submission" date="2019-12" db="EMBL/GenBank/DDBJ databases">
        <title>Genomic-based taxomic classification of the family Erythrobacteraceae.</title>
        <authorList>
            <person name="Xu L."/>
        </authorList>
    </citation>
    <scope>NUCLEOTIDE SEQUENCE [LARGE SCALE GENOMIC DNA]</scope>
    <source>
        <strain evidence="3 4">S36</strain>
    </source>
</reference>
<name>A0A6I4TS30_9SPHN</name>
<dbReference type="Proteomes" id="UP000469430">
    <property type="component" value="Unassembled WGS sequence"/>
</dbReference>
<dbReference type="EMBL" id="WTYJ01000001">
    <property type="protein sequence ID" value="MXO98955.1"/>
    <property type="molecule type" value="Genomic_DNA"/>
</dbReference>
<proteinExistence type="inferred from homology"/>
<evidence type="ECO:0000313" key="4">
    <source>
        <dbReference type="Proteomes" id="UP000469430"/>
    </source>
</evidence>
<dbReference type="Gene3D" id="6.20.330.10">
    <property type="match status" value="1"/>
</dbReference>
<dbReference type="GO" id="GO:0008233">
    <property type="term" value="F:peptidase activity"/>
    <property type="evidence" value="ECO:0007669"/>
    <property type="project" value="InterPro"/>
</dbReference>
<dbReference type="AlphaFoldDB" id="A0A6I4TS30"/>
<dbReference type="PANTHER" id="PTHR42987">
    <property type="entry name" value="PEPTIDASE S49"/>
    <property type="match status" value="1"/>
</dbReference>
<gene>
    <name evidence="3" type="ORF">GRI97_08135</name>
</gene>
<organism evidence="3 4">
    <name type="scientific">Croceibacterium xixiisoli</name>
    <dbReference type="NCBI Taxonomy" id="1476466"/>
    <lineage>
        <taxon>Bacteria</taxon>
        <taxon>Pseudomonadati</taxon>
        <taxon>Pseudomonadota</taxon>
        <taxon>Alphaproteobacteria</taxon>
        <taxon>Sphingomonadales</taxon>
        <taxon>Erythrobacteraceae</taxon>
        <taxon>Croceibacterium</taxon>
    </lineage>
</organism>
<keyword evidence="4" id="KW-1185">Reference proteome</keyword>
<comment type="similarity">
    <text evidence="1">Belongs to the peptidase S49 family.</text>
</comment>
<dbReference type="OrthoDB" id="266140at2"/>
<dbReference type="CDD" id="cd07022">
    <property type="entry name" value="S49_Sppa_36K_type"/>
    <property type="match status" value="1"/>
</dbReference>
<dbReference type="RefSeq" id="WP_161390544.1">
    <property type="nucleotide sequence ID" value="NZ_JBHSCP010000001.1"/>
</dbReference>
<dbReference type="InterPro" id="IPR033855">
    <property type="entry name" value="Protein_C"/>
</dbReference>
<accession>A0A6I4TS30</accession>
<dbReference type="Gene3D" id="3.90.226.10">
    <property type="entry name" value="2-enoyl-CoA Hydratase, Chain A, domain 1"/>
    <property type="match status" value="1"/>
</dbReference>
<evidence type="ECO:0000256" key="1">
    <source>
        <dbReference type="ARBA" id="ARBA00008683"/>
    </source>
</evidence>
<dbReference type="InterPro" id="IPR002142">
    <property type="entry name" value="Peptidase_S49"/>
</dbReference>
<dbReference type="GO" id="GO:0006508">
    <property type="term" value="P:proteolysis"/>
    <property type="evidence" value="ECO:0007669"/>
    <property type="project" value="InterPro"/>
</dbReference>
<evidence type="ECO:0000313" key="3">
    <source>
        <dbReference type="EMBL" id="MXO98955.1"/>
    </source>
</evidence>
<dbReference type="PANTHER" id="PTHR42987:SF7">
    <property type="entry name" value="SIGNAL PEPTIDE PEPTIDASE SPPA-RELATED"/>
    <property type="match status" value="1"/>
</dbReference>
<comment type="caution">
    <text evidence="3">The sequence shown here is derived from an EMBL/GenBank/DDBJ whole genome shotgun (WGS) entry which is preliminary data.</text>
</comment>
<dbReference type="SUPFAM" id="SSF52096">
    <property type="entry name" value="ClpP/crotonase"/>
    <property type="match status" value="1"/>
</dbReference>
<protein>
    <recommendedName>
        <fullName evidence="2">Peptidase S49 domain-containing protein</fullName>
    </recommendedName>
</protein>
<evidence type="ECO:0000259" key="2">
    <source>
        <dbReference type="Pfam" id="PF01343"/>
    </source>
</evidence>
<dbReference type="InterPro" id="IPR029045">
    <property type="entry name" value="ClpP/crotonase-like_dom_sf"/>
</dbReference>